<keyword evidence="1" id="KW-0472">Membrane</keyword>
<sequence>MLGLFDSMSLFLYGAIAVLAGGFWVWVVGSYVYGWTSPGDVVDQNEK</sequence>
<keyword evidence="1" id="KW-1133">Transmembrane helix</keyword>
<feature type="transmembrane region" description="Helical" evidence="1">
    <location>
        <begin position="12"/>
        <end position="33"/>
    </location>
</feature>
<proteinExistence type="predicted"/>
<evidence type="ECO:0000256" key="1">
    <source>
        <dbReference type="SAM" id="Phobius"/>
    </source>
</evidence>
<organism evidence="2 3">
    <name type="scientific">Haloferax marinum</name>
    <dbReference type="NCBI Taxonomy" id="2666143"/>
    <lineage>
        <taxon>Archaea</taxon>
        <taxon>Methanobacteriati</taxon>
        <taxon>Methanobacteriota</taxon>
        <taxon>Stenosarchaea group</taxon>
        <taxon>Halobacteria</taxon>
        <taxon>Halobacteriales</taxon>
        <taxon>Haloferacaceae</taxon>
        <taxon>Haloferax</taxon>
    </lineage>
</organism>
<dbReference type="RefSeq" id="WP_154325940.1">
    <property type="nucleotide sequence ID" value="NZ_WKJQ01000001.1"/>
</dbReference>
<keyword evidence="3" id="KW-1185">Reference proteome</keyword>
<dbReference type="EMBL" id="WKJQ01000001">
    <property type="protein sequence ID" value="MRW95958.1"/>
    <property type="molecule type" value="Genomic_DNA"/>
</dbReference>
<evidence type="ECO:0000313" key="3">
    <source>
        <dbReference type="Proteomes" id="UP000443423"/>
    </source>
</evidence>
<evidence type="ECO:0000313" key="2">
    <source>
        <dbReference type="EMBL" id="MRW95958.1"/>
    </source>
</evidence>
<keyword evidence="1" id="KW-0812">Transmembrane</keyword>
<accession>A0A6A8G5R4</accession>
<dbReference type="AlphaFoldDB" id="A0A6A8G5R4"/>
<protein>
    <submittedName>
        <fullName evidence="2">Uncharacterized protein</fullName>
    </submittedName>
</protein>
<reference evidence="2 3" key="1">
    <citation type="submission" date="2019-11" db="EMBL/GenBank/DDBJ databases">
        <title>Whole genome sequence of Haloferax sp. MBLA0078.</title>
        <authorList>
            <person name="Seo M.-J."/>
            <person name="Cho E.-S."/>
        </authorList>
    </citation>
    <scope>NUCLEOTIDE SEQUENCE [LARGE SCALE GENOMIC DNA]</scope>
    <source>
        <strain evidence="2 3">MBLA0078</strain>
    </source>
</reference>
<gene>
    <name evidence="2" type="ORF">GJR99_05125</name>
</gene>
<comment type="caution">
    <text evidence="2">The sequence shown here is derived from an EMBL/GenBank/DDBJ whole genome shotgun (WGS) entry which is preliminary data.</text>
</comment>
<dbReference type="Proteomes" id="UP000443423">
    <property type="component" value="Unassembled WGS sequence"/>
</dbReference>
<name>A0A6A8G5R4_9EURY</name>